<dbReference type="InterPro" id="IPR035965">
    <property type="entry name" value="PAS-like_dom_sf"/>
</dbReference>
<dbReference type="SMART" id="SM00448">
    <property type="entry name" value="REC"/>
    <property type="match status" value="1"/>
</dbReference>
<dbReference type="Gene3D" id="3.30.450.20">
    <property type="entry name" value="PAS domain"/>
    <property type="match status" value="2"/>
</dbReference>
<dbReference type="OrthoDB" id="9146564at2"/>
<evidence type="ECO:0000256" key="1">
    <source>
        <dbReference type="ARBA" id="ARBA00000085"/>
    </source>
</evidence>
<dbReference type="Gene3D" id="3.30.565.10">
    <property type="entry name" value="Histidine kinase-like ATPase, C-terminal domain"/>
    <property type="match status" value="1"/>
</dbReference>
<dbReference type="PANTHER" id="PTHR43304">
    <property type="entry name" value="PHYTOCHROME-LIKE PROTEIN CPH1"/>
    <property type="match status" value="1"/>
</dbReference>
<dbReference type="SUPFAM" id="SSF55785">
    <property type="entry name" value="PYP-like sensor domain (PAS domain)"/>
    <property type="match status" value="2"/>
</dbReference>
<dbReference type="SUPFAM" id="SSF52172">
    <property type="entry name" value="CheY-like"/>
    <property type="match status" value="1"/>
</dbReference>
<evidence type="ECO:0000259" key="7">
    <source>
        <dbReference type="PROSITE" id="PS50109"/>
    </source>
</evidence>
<reference evidence="11 12" key="1">
    <citation type="submission" date="2017-08" db="EMBL/GenBank/DDBJ databases">
        <title>Pusillimonas indicus sp. nov., a member of the family Alcaligenaceae isolated from surface seawater.</title>
        <authorList>
            <person name="Li J."/>
        </authorList>
    </citation>
    <scope>NUCLEOTIDE SEQUENCE [LARGE SCALE GENOMIC DNA]</scope>
    <source>
        <strain evidence="11 12">L52-1-41</strain>
    </source>
</reference>
<feature type="domain" description="Response regulatory" evidence="8">
    <location>
        <begin position="509"/>
        <end position="625"/>
    </location>
</feature>
<dbReference type="InterPro" id="IPR000700">
    <property type="entry name" value="PAS-assoc_C"/>
</dbReference>
<dbReference type="SUPFAM" id="SSF47384">
    <property type="entry name" value="Homodimeric domain of signal transducing histidine kinase"/>
    <property type="match status" value="1"/>
</dbReference>
<dbReference type="Pfam" id="PF02518">
    <property type="entry name" value="HATPase_c"/>
    <property type="match status" value="1"/>
</dbReference>
<dbReference type="CDD" id="cd00130">
    <property type="entry name" value="PAS"/>
    <property type="match status" value="2"/>
</dbReference>
<comment type="caution">
    <text evidence="11">The sequence shown here is derived from an EMBL/GenBank/DDBJ whole genome shotgun (WGS) entry which is preliminary data.</text>
</comment>
<dbReference type="Gene3D" id="1.10.287.130">
    <property type="match status" value="1"/>
</dbReference>
<gene>
    <name evidence="11" type="ORF">CJP73_02720</name>
</gene>
<dbReference type="PROSITE" id="PS50112">
    <property type="entry name" value="PAS"/>
    <property type="match status" value="2"/>
</dbReference>
<evidence type="ECO:0000313" key="12">
    <source>
        <dbReference type="Proteomes" id="UP000266206"/>
    </source>
</evidence>
<dbReference type="PANTHER" id="PTHR43304:SF1">
    <property type="entry name" value="PAC DOMAIN-CONTAINING PROTEIN"/>
    <property type="match status" value="1"/>
</dbReference>
<dbReference type="InterPro" id="IPR036890">
    <property type="entry name" value="HATPase_C_sf"/>
</dbReference>
<dbReference type="InterPro" id="IPR013655">
    <property type="entry name" value="PAS_fold_3"/>
</dbReference>
<keyword evidence="4" id="KW-0808">Transferase</keyword>
<protein>
    <recommendedName>
        <fullName evidence="2">histidine kinase</fullName>
        <ecNumber evidence="2">2.7.13.3</ecNumber>
    </recommendedName>
</protein>
<dbReference type="PRINTS" id="PR00344">
    <property type="entry name" value="BCTRLSENSOR"/>
</dbReference>
<dbReference type="SMART" id="SM00388">
    <property type="entry name" value="HisKA"/>
    <property type="match status" value="1"/>
</dbReference>
<dbReference type="Gene3D" id="3.40.50.2300">
    <property type="match status" value="1"/>
</dbReference>
<dbReference type="InterPro" id="IPR001789">
    <property type="entry name" value="Sig_transdc_resp-reg_receiver"/>
</dbReference>
<feature type="domain" description="PAS" evidence="9">
    <location>
        <begin position="124"/>
        <end position="196"/>
    </location>
</feature>
<keyword evidence="5" id="KW-0418">Kinase</keyword>
<feature type="domain" description="PAS" evidence="9">
    <location>
        <begin position="1"/>
        <end position="74"/>
    </location>
</feature>
<evidence type="ECO:0000256" key="4">
    <source>
        <dbReference type="ARBA" id="ARBA00022679"/>
    </source>
</evidence>
<dbReference type="Pfam" id="PF00512">
    <property type="entry name" value="HisKA"/>
    <property type="match status" value="1"/>
</dbReference>
<dbReference type="CDD" id="cd18161">
    <property type="entry name" value="REC_hyHK_blue-like"/>
    <property type="match status" value="1"/>
</dbReference>
<evidence type="ECO:0000313" key="11">
    <source>
        <dbReference type="EMBL" id="RIY42359.1"/>
    </source>
</evidence>
<comment type="catalytic activity">
    <reaction evidence="1">
        <text>ATP + protein L-histidine = ADP + protein N-phospho-L-histidine.</text>
        <dbReference type="EC" id="2.7.13.3"/>
    </reaction>
</comment>
<proteinExistence type="predicted"/>
<dbReference type="SMART" id="SM00387">
    <property type="entry name" value="HATPase_c"/>
    <property type="match status" value="1"/>
</dbReference>
<dbReference type="AlphaFoldDB" id="A0A3A1YYG9"/>
<dbReference type="PROSITE" id="PS50109">
    <property type="entry name" value="HIS_KIN"/>
    <property type="match status" value="1"/>
</dbReference>
<dbReference type="PROSITE" id="PS50113">
    <property type="entry name" value="PAC"/>
    <property type="match status" value="1"/>
</dbReference>
<dbReference type="CDD" id="cd00082">
    <property type="entry name" value="HisKA"/>
    <property type="match status" value="1"/>
</dbReference>
<dbReference type="Pfam" id="PF13426">
    <property type="entry name" value="PAS_9"/>
    <property type="match status" value="1"/>
</dbReference>
<dbReference type="InterPro" id="IPR036097">
    <property type="entry name" value="HisK_dim/P_sf"/>
</dbReference>
<dbReference type="NCBIfam" id="TIGR00229">
    <property type="entry name" value="sensory_box"/>
    <property type="match status" value="2"/>
</dbReference>
<dbReference type="Pfam" id="PF08447">
    <property type="entry name" value="PAS_3"/>
    <property type="match status" value="1"/>
</dbReference>
<dbReference type="RefSeq" id="WP_114420416.1">
    <property type="nucleotide sequence ID" value="NZ_NQYH01000001.1"/>
</dbReference>
<dbReference type="EC" id="2.7.13.3" evidence="2"/>
<feature type="modified residue" description="4-aspartylphosphate" evidence="6">
    <location>
        <position position="559"/>
    </location>
</feature>
<dbReference type="InterPro" id="IPR003594">
    <property type="entry name" value="HATPase_dom"/>
</dbReference>
<dbReference type="SMART" id="SM00086">
    <property type="entry name" value="PAC"/>
    <property type="match status" value="2"/>
</dbReference>
<evidence type="ECO:0000256" key="5">
    <source>
        <dbReference type="ARBA" id="ARBA00022777"/>
    </source>
</evidence>
<keyword evidence="3 6" id="KW-0597">Phosphoprotein</keyword>
<dbReference type="Proteomes" id="UP000266206">
    <property type="component" value="Unassembled WGS sequence"/>
</dbReference>
<dbReference type="InterPro" id="IPR004358">
    <property type="entry name" value="Sig_transdc_His_kin-like_C"/>
</dbReference>
<dbReference type="InterPro" id="IPR005467">
    <property type="entry name" value="His_kinase_dom"/>
</dbReference>
<evidence type="ECO:0000259" key="9">
    <source>
        <dbReference type="PROSITE" id="PS50112"/>
    </source>
</evidence>
<dbReference type="SUPFAM" id="SSF55874">
    <property type="entry name" value="ATPase domain of HSP90 chaperone/DNA topoisomerase II/histidine kinase"/>
    <property type="match status" value="1"/>
</dbReference>
<feature type="domain" description="Histidine kinase" evidence="7">
    <location>
        <begin position="265"/>
        <end position="488"/>
    </location>
</feature>
<dbReference type="SMART" id="SM00091">
    <property type="entry name" value="PAS"/>
    <property type="match status" value="2"/>
</dbReference>
<name>A0A3A1YYG9_9BURK</name>
<dbReference type="EMBL" id="NQYH01000001">
    <property type="protein sequence ID" value="RIY42359.1"/>
    <property type="molecule type" value="Genomic_DNA"/>
</dbReference>
<evidence type="ECO:0000259" key="10">
    <source>
        <dbReference type="PROSITE" id="PS50113"/>
    </source>
</evidence>
<dbReference type="Pfam" id="PF00072">
    <property type="entry name" value="Response_reg"/>
    <property type="match status" value="1"/>
</dbReference>
<dbReference type="GO" id="GO:0000155">
    <property type="term" value="F:phosphorelay sensor kinase activity"/>
    <property type="evidence" value="ECO:0007669"/>
    <property type="project" value="InterPro"/>
</dbReference>
<dbReference type="InterPro" id="IPR011006">
    <property type="entry name" value="CheY-like_superfamily"/>
</dbReference>
<evidence type="ECO:0000259" key="8">
    <source>
        <dbReference type="PROSITE" id="PS50110"/>
    </source>
</evidence>
<evidence type="ECO:0000256" key="3">
    <source>
        <dbReference type="ARBA" id="ARBA00022553"/>
    </source>
</evidence>
<accession>A0A3A1YYG9</accession>
<evidence type="ECO:0000256" key="2">
    <source>
        <dbReference type="ARBA" id="ARBA00012438"/>
    </source>
</evidence>
<feature type="domain" description="PAC" evidence="10">
    <location>
        <begin position="200"/>
        <end position="252"/>
    </location>
</feature>
<dbReference type="InterPro" id="IPR003661">
    <property type="entry name" value="HisK_dim/P_dom"/>
</dbReference>
<dbReference type="InterPro" id="IPR052162">
    <property type="entry name" value="Sensor_kinase/Photoreceptor"/>
</dbReference>
<dbReference type="InterPro" id="IPR000014">
    <property type="entry name" value="PAS"/>
</dbReference>
<organism evidence="11 12">
    <name type="scientific">Neopusillimonas maritima</name>
    <dbReference type="NCBI Taxonomy" id="2026239"/>
    <lineage>
        <taxon>Bacteria</taxon>
        <taxon>Pseudomonadati</taxon>
        <taxon>Pseudomonadota</taxon>
        <taxon>Betaproteobacteria</taxon>
        <taxon>Burkholderiales</taxon>
        <taxon>Alcaligenaceae</taxon>
        <taxon>Neopusillimonas</taxon>
    </lineage>
</organism>
<dbReference type="PROSITE" id="PS50110">
    <property type="entry name" value="RESPONSE_REGULATORY"/>
    <property type="match status" value="1"/>
</dbReference>
<dbReference type="InterPro" id="IPR001610">
    <property type="entry name" value="PAC"/>
</dbReference>
<dbReference type="CDD" id="cd16919">
    <property type="entry name" value="HATPase_CckA-like"/>
    <property type="match status" value="1"/>
</dbReference>
<sequence length="629" mass="70475">MKDLSLLFERHPDPMWVYDLETLHFLEVNHAAVRRYGYTRGEFLAMTIKDIRPTKDVEALEQNIALISEGIDYAGVWTHLNKAGEQLLVDITSEVLEFRGRKAELVCARDVTDRVRLQSEARTTEERFKLIARATHDVIWDWNLDTDQVWWNENIETVFGHKLAELEPDSTSWSNRIHPEDLKRVVDSIHAVQKGKGSTWVSEYRFLNANGKVHHVVDRGFVLRNQNGKATRMLGSMMDITEQRELTQLLAQAQKMDAIGHLTGGVAHDFNNLLTVILGNTELIHELVEDNEELSGLAAMTVSAAKRGAELTQRLLAFARRQALEPKLLNLNQLVSEMESLFRRTLSETIDLRFILTDELWACEADPHQLESALLNLIINARDAMPEGGRLTVETDNVSLAEKSRAAAFDLPTGKYVVLSVSDTGHGISADVLNQVFEPFFTTKPPGKGTGLGLSMVYGFLKQSGGQAKIYSEPGEGTTVKLYFPHSQTRETPRVFEQHHTIAPRGNETILVVEDDELVRTHVVSLLTGLGYRVIETTNGPDALIKLQQHPEIALLFTDIIMPGGLNGRQLADTALARYPKLRVLYTSGYTENAIVHHGRLDPGIALLGKPYTRQALAHKLRAALEQAQ</sequence>
<evidence type="ECO:0000256" key="6">
    <source>
        <dbReference type="PROSITE-ProRule" id="PRU00169"/>
    </source>
</evidence>